<gene>
    <name evidence="13" type="primary">rpoN</name>
    <name evidence="13" type="ORF">EGI31_17565</name>
</gene>
<dbReference type="InterPro" id="IPR000394">
    <property type="entry name" value="RNA_pol_sigma_54"/>
</dbReference>
<dbReference type="PIRSF" id="PIRSF000774">
    <property type="entry name" value="RpoN"/>
    <property type="match status" value="1"/>
</dbReference>
<evidence type="ECO:0000256" key="10">
    <source>
        <dbReference type="SAM" id="MobiDB-lite"/>
    </source>
</evidence>
<dbReference type="AlphaFoldDB" id="A0AAE3H5U7"/>
<dbReference type="Pfam" id="PF04963">
    <property type="entry name" value="Sigma54_CBD"/>
    <property type="match status" value="1"/>
</dbReference>
<keyword evidence="8" id="KW-0804">Transcription</keyword>
<keyword evidence="14" id="KW-1185">Reference proteome</keyword>
<dbReference type="GO" id="GO:0000428">
    <property type="term" value="C:DNA-directed RNA polymerase complex"/>
    <property type="evidence" value="ECO:0007669"/>
    <property type="project" value="UniProtKB-KW"/>
</dbReference>
<evidence type="ECO:0000256" key="5">
    <source>
        <dbReference type="ARBA" id="ARBA00023015"/>
    </source>
</evidence>
<evidence type="ECO:0000259" key="12">
    <source>
        <dbReference type="Pfam" id="PF04963"/>
    </source>
</evidence>
<dbReference type="Pfam" id="PF04552">
    <property type="entry name" value="Sigma54_DBD"/>
    <property type="match status" value="1"/>
</dbReference>
<evidence type="ECO:0000256" key="4">
    <source>
        <dbReference type="ARBA" id="ARBA00022695"/>
    </source>
</evidence>
<dbReference type="GO" id="GO:0003677">
    <property type="term" value="F:DNA binding"/>
    <property type="evidence" value="ECO:0007669"/>
    <property type="project" value="UniProtKB-KW"/>
</dbReference>
<dbReference type="GO" id="GO:0006352">
    <property type="term" value="P:DNA-templated transcription initiation"/>
    <property type="evidence" value="ECO:0007669"/>
    <property type="project" value="InterPro"/>
</dbReference>
<keyword evidence="4" id="KW-0548">Nucleotidyltransferase</keyword>
<comment type="similarity">
    <text evidence="1">Belongs to the sigma-54 factor family.</text>
</comment>
<evidence type="ECO:0000313" key="14">
    <source>
        <dbReference type="Proteomes" id="UP001204144"/>
    </source>
</evidence>
<dbReference type="InterPro" id="IPR007046">
    <property type="entry name" value="RNA_pol_sigma_54_core-bd"/>
</dbReference>
<evidence type="ECO:0000256" key="3">
    <source>
        <dbReference type="ARBA" id="ARBA00022679"/>
    </source>
</evidence>
<evidence type="ECO:0000256" key="7">
    <source>
        <dbReference type="ARBA" id="ARBA00023125"/>
    </source>
</evidence>
<keyword evidence="3" id="KW-0808">Transferase</keyword>
<keyword evidence="2" id="KW-0240">DNA-directed RNA polymerase</keyword>
<dbReference type="GO" id="GO:0016987">
    <property type="term" value="F:sigma factor activity"/>
    <property type="evidence" value="ECO:0007669"/>
    <property type="project" value="UniProtKB-KW"/>
</dbReference>
<protein>
    <submittedName>
        <fullName evidence="13">RNA polymerase sigma-54 factor</fullName>
    </submittedName>
</protein>
<evidence type="ECO:0000259" key="11">
    <source>
        <dbReference type="Pfam" id="PF04552"/>
    </source>
</evidence>
<proteinExistence type="inferred from homology"/>
<dbReference type="GO" id="GO:0001216">
    <property type="term" value="F:DNA-binding transcription activator activity"/>
    <property type="evidence" value="ECO:0007669"/>
    <property type="project" value="InterPro"/>
</dbReference>
<feature type="domain" description="RNA polymerase sigma factor 54 core-binding" evidence="12">
    <location>
        <begin position="125"/>
        <end position="313"/>
    </location>
</feature>
<evidence type="ECO:0000256" key="6">
    <source>
        <dbReference type="ARBA" id="ARBA00023082"/>
    </source>
</evidence>
<dbReference type="Pfam" id="PF00309">
    <property type="entry name" value="Sigma54_AID"/>
    <property type="match status" value="1"/>
</dbReference>
<sequence>MQKLALSQSLQQRLSPQQIQFIKLLQIPTAELNQRIEEELEINPALEEGMELQERSQDDDIYGETSGSSDDEYNNDFNEYDSLDTYNLNELNVKEYINQDEYSGYKMASDGWGEEEKDTMPVIAMDSLAESLLQQLGFLRLNERETQIGHQLIGSIEDDGYLRRPIRSICNDLAFGQNVYCSEDEVISILKKIQKFEPAGIGARDLQECLILQLEKNRNSLENNIALTILEDHFEEFTKKHFDKIQRKLNIEDETLKKALSLITRLNPKPGNMGSSENNVAYLMADFIVSSVNGKLEIVLNSKNAPQLRVSRSFSEMLDTYDKSDKQNRHIKETVSFVKQKLDAAKWFIDAIKQRQQTLLKTMEAIVVYQQEFFNEGDENKLKPMILKDIAERIDMDISTVSRVANSKSVQTDFGIYPLKYFFSEGIATDNGEEASSREVKNILKELIESEPKHSPLSDDKLEKLLKKRGYNIARRTVAKYREQLAIPVARLRKEM</sequence>
<feature type="domain" description="RNA polymerase sigma factor 54 DNA-binding" evidence="11">
    <location>
        <begin position="336"/>
        <end position="494"/>
    </location>
</feature>
<accession>A0AAE3H5U7</accession>
<dbReference type="PROSITE" id="PS00718">
    <property type="entry name" value="SIGMA54_2"/>
    <property type="match status" value="1"/>
</dbReference>
<evidence type="ECO:0000256" key="1">
    <source>
        <dbReference type="ARBA" id="ARBA00008798"/>
    </source>
</evidence>
<dbReference type="EMBL" id="RJUF01000176">
    <property type="protein sequence ID" value="MCP9764750.1"/>
    <property type="molecule type" value="Genomic_DNA"/>
</dbReference>
<feature type="compositionally biased region" description="Acidic residues" evidence="10">
    <location>
        <begin position="69"/>
        <end position="79"/>
    </location>
</feature>
<evidence type="ECO:0000256" key="9">
    <source>
        <dbReference type="SAM" id="Coils"/>
    </source>
</evidence>
<keyword evidence="5" id="KW-0805">Transcription regulation</keyword>
<dbReference type="RefSeq" id="WP_255038441.1">
    <property type="nucleotide sequence ID" value="NZ_RJUF01000176.1"/>
</dbReference>
<evidence type="ECO:0000256" key="8">
    <source>
        <dbReference type="ARBA" id="ARBA00023163"/>
    </source>
</evidence>
<keyword evidence="7" id="KW-0238">DNA-binding</keyword>
<keyword evidence="6" id="KW-0731">Sigma factor</keyword>
<organism evidence="13 14">
    <name type="scientific">Lacihabitans soyangensis</name>
    <dbReference type="NCBI Taxonomy" id="869394"/>
    <lineage>
        <taxon>Bacteria</taxon>
        <taxon>Pseudomonadati</taxon>
        <taxon>Bacteroidota</taxon>
        <taxon>Cytophagia</taxon>
        <taxon>Cytophagales</taxon>
        <taxon>Leadbetterellaceae</taxon>
        <taxon>Lacihabitans</taxon>
    </lineage>
</organism>
<dbReference type="PANTHER" id="PTHR32248:SF4">
    <property type="entry name" value="RNA POLYMERASE SIGMA-54 FACTOR"/>
    <property type="match status" value="1"/>
</dbReference>
<comment type="caution">
    <text evidence="13">The sequence shown here is derived from an EMBL/GenBank/DDBJ whole genome shotgun (WGS) entry which is preliminary data.</text>
</comment>
<name>A0AAE3H5U7_9BACT</name>
<dbReference type="GO" id="GO:0016779">
    <property type="term" value="F:nucleotidyltransferase activity"/>
    <property type="evidence" value="ECO:0007669"/>
    <property type="project" value="UniProtKB-KW"/>
</dbReference>
<dbReference type="Gene3D" id="1.10.10.60">
    <property type="entry name" value="Homeodomain-like"/>
    <property type="match status" value="1"/>
</dbReference>
<keyword evidence="9" id="KW-0175">Coiled coil</keyword>
<dbReference type="InterPro" id="IPR038709">
    <property type="entry name" value="RpoN_core-bd_sf"/>
</dbReference>
<evidence type="ECO:0000313" key="13">
    <source>
        <dbReference type="EMBL" id="MCP9764750.1"/>
    </source>
</evidence>
<dbReference type="Proteomes" id="UP001204144">
    <property type="component" value="Unassembled WGS sequence"/>
</dbReference>
<evidence type="ECO:0000256" key="2">
    <source>
        <dbReference type="ARBA" id="ARBA00022478"/>
    </source>
</evidence>
<dbReference type="PROSITE" id="PS50044">
    <property type="entry name" value="SIGMA54_3"/>
    <property type="match status" value="1"/>
</dbReference>
<feature type="region of interest" description="Disordered" evidence="10">
    <location>
        <begin position="51"/>
        <end position="79"/>
    </location>
</feature>
<dbReference type="Gene3D" id="1.10.10.1330">
    <property type="entry name" value="RNA polymerase sigma-54 factor, core-binding domain"/>
    <property type="match status" value="1"/>
</dbReference>
<dbReference type="PANTHER" id="PTHR32248">
    <property type="entry name" value="RNA POLYMERASE SIGMA-54 FACTOR"/>
    <property type="match status" value="1"/>
</dbReference>
<feature type="coiled-coil region" evidence="9">
    <location>
        <begin position="204"/>
        <end position="231"/>
    </location>
</feature>
<dbReference type="NCBIfam" id="TIGR02395">
    <property type="entry name" value="rpoN_sigma"/>
    <property type="match status" value="1"/>
</dbReference>
<dbReference type="PRINTS" id="PR00045">
    <property type="entry name" value="SIGMA54FCT"/>
</dbReference>
<reference evidence="13 14" key="1">
    <citation type="submission" date="2018-11" db="EMBL/GenBank/DDBJ databases">
        <title>Novel bacteria species description.</title>
        <authorList>
            <person name="Han J.-H."/>
        </authorList>
    </citation>
    <scope>NUCLEOTIDE SEQUENCE [LARGE SCALE GENOMIC DNA]</scope>
    <source>
        <strain evidence="13 14">KCTC23259</strain>
    </source>
</reference>
<dbReference type="InterPro" id="IPR007634">
    <property type="entry name" value="RNA_pol_sigma_54_DNA-bd"/>
</dbReference>